<dbReference type="PANTHER" id="PTHR31302">
    <property type="entry name" value="TRANSMEMBRANE PROTEIN WITH METALLOPHOSPHOESTERASE DOMAIN-RELATED"/>
    <property type="match status" value="1"/>
</dbReference>
<accession>A0ABU7N0C5</accession>
<evidence type="ECO:0000313" key="5">
    <source>
        <dbReference type="EMBL" id="MEE4025489.1"/>
    </source>
</evidence>
<feature type="transmembrane region" description="Helical" evidence="3">
    <location>
        <begin position="69"/>
        <end position="93"/>
    </location>
</feature>
<evidence type="ECO:0000256" key="1">
    <source>
        <dbReference type="ARBA" id="ARBA00022723"/>
    </source>
</evidence>
<dbReference type="RefSeq" id="WP_330506903.1">
    <property type="nucleotide sequence ID" value="NZ_JAZDUE010000020.1"/>
</dbReference>
<dbReference type="Gene3D" id="3.60.21.10">
    <property type="match status" value="1"/>
</dbReference>
<keyword evidence="2" id="KW-0378">Hydrolase</keyword>
<evidence type="ECO:0000259" key="4">
    <source>
        <dbReference type="Pfam" id="PF00149"/>
    </source>
</evidence>
<organism evidence="5 6">
    <name type="scientific">Gordonia prachuapensis</name>
    <dbReference type="NCBI Taxonomy" id="3115651"/>
    <lineage>
        <taxon>Bacteria</taxon>
        <taxon>Bacillati</taxon>
        <taxon>Actinomycetota</taxon>
        <taxon>Actinomycetes</taxon>
        <taxon>Mycobacteriales</taxon>
        <taxon>Gordoniaceae</taxon>
        <taxon>Gordonia</taxon>
    </lineage>
</organism>
<feature type="transmembrane region" description="Helical" evidence="3">
    <location>
        <begin position="6"/>
        <end position="23"/>
    </location>
</feature>
<dbReference type="SUPFAM" id="SSF56300">
    <property type="entry name" value="Metallo-dependent phosphatases"/>
    <property type="match status" value="1"/>
</dbReference>
<dbReference type="InterPro" id="IPR051158">
    <property type="entry name" value="Metallophosphoesterase_sf"/>
</dbReference>
<dbReference type="PANTHER" id="PTHR31302:SF31">
    <property type="entry name" value="PHOSPHODIESTERASE YAEI"/>
    <property type="match status" value="1"/>
</dbReference>
<evidence type="ECO:0000256" key="2">
    <source>
        <dbReference type="ARBA" id="ARBA00022801"/>
    </source>
</evidence>
<dbReference type="Pfam" id="PF00149">
    <property type="entry name" value="Metallophos"/>
    <property type="match status" value="1"/>
</dbReference>
<dbReference type="EMBL" id="JAZDUE010000020">
    <property type="protein sequence ID" value="MEE4025489.1"/>
    <property type="molecule type" value="Genomic_DNA"/>
</dbReference>
<dbReference type="InterPro" id="IPR004843">
    <property type="entry name" value="Calcineurin-like_PHP"/>
</dbReference>
<evidence type="ECO:0000256" key="3">
    <source>
        <dbReference type="SAM" id="Phobius"/>
    </source>
</evidence>
<keyword evidence="3" id="KW-0472">Membrane</keyword>
<keyword evidence="3" id="KW-1133">Transmembrane helix</keyword>
<feature type="transmembrane region" description="Helical" evidence="3">
    <location>
        <begin position="114"/>
        <end position="132"/>
    </location>
</feature>
<dbReference type="Proteomes" id="UP001335729">
    <property type="component" value="Unassembled WGS sequence"/>
</dbReference>
<keyword evidence="1" id="KW-0479">Metal-binding</keyword>
<feature type="domain" description="Calcineurin-like phosphoesterase" evidence="4">
    <location>
        <begin position="156"/>
        <end position="322"/>
    </location>
</feature>
<sequence length="382" mass="40244">MLQLGIAAVVLGLVHFLFHRRLVRAPGVRGRWATAADVLLAVGWLSAVIAVGVGVVFPATWTRVIGFVGMTWLALVFYLLLGLAVIGIVPAVLRVVGRLRGSPTQAGRQRFLRVATGGMVIVAMATTLYGVGEAASGGVTRETLSMERLPAEFDGMRVAVVSDLHLGAARGEALTRKVVDLVNAEEPDLIAVVGDLSDGTIDYVGPDLRPLADLRAPLGVFGVTGNHEEISDDVEGWLDLWRSLGITTINNASVEIQRGAATIDVAGVYDLSSSAPYEPDLDAALAGRPDDQFTLLLAHQPNHVREAAEHDVDLQVSGHTHGGQMWPLRYAAALAADPAVTGVDTVDGTTVFTTYGAGAWGPPVRVGAPPEVAILELRSPEA</sequence>
<dbReference type="CDD" id="cd07385">
    <property type="entry name" value="MPP_YkuE_C"/>
    <property type="match status" value="1"/>
</dbReference>
<feature type="transmembrane region" description="Helical" evidence="3">
    <location>
        <begin position="35"/>
        <end position="57"/>
    </location>
</feature>
<comment type="caution">
    <text evidence="5">The sequence shown here is derived from an EMBL/GenBank/DDBJ whole genome shotgun (WGS) entry which is preliminary data.</text>
</comment>
<dbReference type="InterPro" id="IPR029052">
    <property type="entry name" value="Metallo-depent_PP-like"/>
</dbReference>
<gene>
    <name evidence="5" type="ORF">V1Y59_20565</name>
</gene>
<name>A0ABU7N0C5_9ACTN</name>
<reference evidence="5 6" key="1">
    <citation type="submission" date="2024-01" db="EMBL/GenBank/DDBJ databases">
        <title>Draft genome sequence of Gordonia sp. PKS22-38.</title>
        <authorList>
            <person name="Suphannarot A."/>
            <person name="Mingma R."/>
        </authorList>
    </citation>
    <scope>NUCLEOTIDE SEQUENCE [LARGE SCALE GENOMIC DNA]</scope>
    <source>
        <strain evidence="5 6">PKS22-38</strain>
    </source>
</reference>
<keyword evidence="6" id="KW-1185">Reference proteome</keyword>
<protein>
    <submittedName>
        <fullName evidence="5">Metallophosphoesterase</fullName>
    </submittedName>
</protein>
<keyword evidence="3" id="KW-0812">Transmembrane</keyword>
<evidence type="ECO:0000313" key="6">
    <source>
        <dbReference type="Proteomes" id="UP001335729"/>
    </source>
</evidence>
<proteinExistence type="predicted"/>